<proteinExistence type="predicted"/>
<dbReference type="Proteomes" id="UP000185207">
    <property type="component" value="Unassembled WGS sequence"/>
</dbReference>
<sequence>MKKINSLLLLIFCFTIALGQKKKQKPLPPPKVEAIKPSVVEETNKVSDIQYISPPTLPNENINVQESKVIENLNLDSNAKKCACDNVAIILGADKFGEGFMAKDFGLRGTVKNIKNVEKRDTLVGYSETLSKGNTVDLTFSNQGFLQTYAKEMMDKWSKSQGLESFSQVFYNDKNQIINTEIYLGDKKNLMAKNHFLYNAMGLYEVEITDKEKKTIKKKITFECSKTENEFFVVKKEINEERKQETNEMYVFNTKNQLIKKQEIFNSYRDTKRNKTSTFVYNNLGQLTEENFLNQDGTMRDYLHHQYNPQGDVIKSVYKDGDYIVYDYKYDNQNNWIWKQKTSFEKSRFSDEMQIDERLTWDRTILYY</sequence>
<protein>
    <submittedName>
        <fullName evidence="1">Uncharacterized protein</fullName>
    </submittedName>
</protein>
<dbReference type="RefSeq" id="WP_074234973.1">
    <property type="nucleotide sequence ID" value="NZ_FSRK01000001.1"/>
</dbReference>
<keyword evidence="2" id="KW-1185">Reference proteome</keyword>
<organism evidence="1 2">
    <name type="scientific">Epilithonimonas zeae</name>
    <dbReference type="NCBI Taxonomy" id="1416779"/>
    <lineage>
        <taxon>Bacteria</taxon>
        <taxon>Pseudomonadati</taxon>
        <taxon>Bacteroidota</taxon>
        <taxon>Flavobacteriia</taxon>
        <taxon>Flavobacteriales</taxon>
        <taxon>Weeksellaceae</taxon>
        <taxon>Chryseobacterium group</taxon>
        <taxon>Epilithonimonas</taxon>
    </lineage>
</organism>
<dbReference type="STRING" id="1416779.SAMN05444409_1889"/>
<dbReference type="AlphaFoldDB" id="A0A1N6GJG8"/>
<dbReference type="OrthoDB" id="1439289at2"/>
<name>A0A1N6GJG8_9FLAO</name>
<reference evidence="2" key="1">
    <citation type="submission" date="2016-11" db="EMBL/GenBank/DDBJ databases">
        <authorList>
            <person name="Varghese N."/>
            <person name="Submissions S."/>
        </authorList>
    </citation>
    <scope>NUCLEOTIDE SEQUENCE [LARGE SCALE GENOMIC DNA]</scope>
    <source>
        <strain evidence="2">DSM 27623</strain>
    </source>
</reference>
<dbReference type="Gene3D" id="2.180.10.10">
    <property type="entry name" value="RHS repeat-associated core"/>
    <property type="match status" value="1"/>
</dbReference>
<evidence type="ECO:0000313" key="2">
    <source>
        <dbReference type="Proteomes" id="UP000185207"/>
    </source>
</evidence>
<dbReference type="EMBL" id="FSRK01000001">
    <property type="protein sequence ID" value="SIO07688.1"/>
    <property type="molecule type" value="Genomic_DNA"/>
</dbReference>
<accession>A0A1N6GJG8</accession>
<gene>
    <name evidence="1" type="ORF">SAMN05444409_1889</name>
</gene>
<evidence type="ECO:0000313" key="1">
    <source>
        <dbReference type="EMBL" id="SIO07688.1"/>
    </source>
</evidence>